<evidence type="ECO:0000313" key="2">
    <source>
        <dbReference type="Proteomes" id="UP000321532"/>
    </source>
</evidence>
<reference evidence="1 2" key="1">
    <citation type="submission" date="2019-07" db="EMBL/GenBank/DDBJ databases">
        <title>Whole genome shotgun sequence of Adhaeribacter aerolatus NBRC 106133.</title>
        <authorList>
            <person name="Hosoyama A."/>
            <person name="Uohara A."/>
            <person name="Ohji S."/>
            <person name="Ichikawa N."/>
        </authorList>
    </citation>
    <scope>NUCLEOTIDE SEQUENCE [LARGE SCALE GENOMIC DNA]</scope>
    <source>
        <strain evidence="1 2">NBRC 106133</strain>
    </source>
</reference>
<gene>
    <name evidence="1" type="ORF">AAE02nite_21360</name>
</gene>
<proteinExistence type="predicted"/>
<dbReference type="Proteomes" id="UP000321532">
    <property type="component" value="Unassembled WGS sequence"/>
</dbReference>
<accession>A0A512AXM4</accession>
<organism evidence="1 2">
    <name type="scientific">Adhaeribacter aerolatus</name>
    <dbReference type="NCBI Taxonomy" id="670289"/>
    <lineage>
        <taxon>Bacteria</taxon>
        <taxon>Pseudomonadati</taxon>
        <taxon>Bacteroidota</taxon>
        <taxon>Cytophagia</taxon>
        <taxon>Cytophagales</taxon>
        <taxon>Hymenobacteraceae</taxon>
        <taxon>Adhaeribacter</taxon>
    </lineage>
</organism>
<dbReference type="AlphaFoldDB" id="A0A512AXM4"/>
<comment type="caution">
    <text evidence="1">The sequence shown here is derived from an EMBL/GenBank/DDBJ whole genome shotgun (WGS) entry which is preliminary data.</text>
</comment>
<protein>
    <submittedName>
        <fullName evidence="1">Uncharacterized protein</fullName>
    </submittedName>
</protein>
<sequence>MKEDHIEKYLVSEYNYSIYNDLLKNGFFEPSQFFNLLYSNIDFVYATRDKPLTCLNQVKSTIEKFDEKSCKFFYEAILGSLYREADESLHVFIKVMHDDYKKRFGESYSPIVNYFISYNYFLDRKLEFPNKEWSDFIVSKKRKPASSLTGVPVNKNNITAEEEPVPPEKNKEFTTKRQVIAIHYLNKHIRINKTQEASNLARFIEFLTGKNYGNIYKILLNPLEYNSPAQHKKDLNYVKSIYESLQQYEIIKLIDNDLRDIG</sequence>
<keyword evidence="2" id="KW-1185">Reference proteome</keyword>
<dbReference type="RefSeq" id="WP_146897742.1">
    <property type="nucleotide sequence ID" value="NZ_BJYS01000015.1"/>
</dbReference>
<name>A0A512AXM4_9BACT</name>
<evidence type="ECO:0000313" key="1">
    <source>
        <dbReference type="EMBL" id="GEO04472.1"/>
    </source>
</evidence>
<dbReference type="EMBL" id="BJYS01000015">
    <property type="protein sequence ID" value="GEO04472.1"/>
    <property type="molecule type" value="Genomic_DNA"/>
</dbReference>
<dbReference type="OrthoDB" id="959318at2"/>